<dbReference type="Gene3D" id="2.10.109.10">
    <property type="entry name" value="Umud Fragment, subunit A"/>
    <property type="match status" value="1"/>
</dbReference>
<comment type="caution">
    <text evidence="5">The sequence shown here is derived from an EMBL/GenBank/DDBJ whole genome shotgun (WGS) entry which is preliminary data.</text>
</comment>
<reference evidence="5 8" key="1">
    <citation type="submission" date="2021-11" db="EMBL/GenBank/DDBJ databases">
        <title>Draft genome sequence of Capnocytophaga sp. strain KC07075 isolated from cat oral cavity.</title>
        <authorList>
            <person name="Suzuki M."/>
            <person name="Imaoka K."/>
            <person name="Kimura M."/>
            <person name="Morikawa S."/>
            <person name="Maeda K."/>
        </authorList>
    </citation>
    <scope>NUCLEOTIDE SEQUENCE</scope>
    <source>
        <strain evidence="5">KC07075</strain>
        <strain evidence="6 8">KC07079</strain>
    </source>
</reference>
<evidence type="ECO:0000256" key="2">
    <source>
        <dbReference type="ARBA" id="ARBA00023125"/>
    </source>
</evidence>
<dbReference type="InterPro" id="IPR001387">
    <property type="entry name" value="Cro/C1-type_HTH"/>
</dbReference>
<dbReference type="Gene3D" id="1.10.260.40">
    <property type="entry name" value="lambda repressor-like DNA-binding domains"/>
    <property type="match status" value="1"/>
</dbReference>
<accession>A0AAV5ARC1</accession>
<keyword evidence="3" id="KW-0804">Transcription</keyword>
<dbReference type="Proteomes" id="UP001207736">
    <property type="component" value="Unassembled WGS sequence"/>
</dbReference>
<evidence type="ECO:0000313" key="6">
    <source>
        <dbReference type="EMBL" id="GJM54061.1"/>
    </source>
</evidence>
<evidence type="ECO:0000256" key="1">
    <source>
        <dbReference type="ARBA" id="ARBA00023015"/>
    </source>
</evidence>
<dbReference type="InterPro" id="IPR039418">
    <property type="entry name" value="LexA-like"/>
</dbReference>
<dbReference type="SUPFAM" id="SSF47413">
    <property type="entry name" value="lambda repressor-like DNA-binding domains"/>
    <property type="match status" value="1"/>
</dbReference>
<dbReference type="PROSITE" id="PS50943">
    <property type="entry name" value="HTH_CROC1"/>
    <property type="match status" value="1"/>
</dbReference>
<gene>
    <name evidence="5" type="ORF">RCZ15_08640</name>
    <name evidence="6" type="ORF">RCZ16_23770</name>
</gene>
<dbReference type="Pfam" id="PF00717">
    <property type="entry name" value="Peptidase_S24"/>
    <property type="match status" value="1"/>
</dbReference>
<evidence type="ECO:0000313" key="8">
    <source>
        <dbReference type="Proteomes" id="UP001208692"/>
    </source>
</evidence>
<dbReference type="InterPro" id="IPR036286">
    <property type="entry name" value="LexA/Signal_pep-like_sf"/>
</dbReference>
<dbReference type="InterPro" id="IPR015927">
    <property type="entry name" value="Peptidase_S24_S26A/B/C"/>
</dbReference>
<proteinExistence type="predicted"/>
<dbReference type="EMBL" id="BQKA01000014">
    <property type="protein sequence ID" value="GJM49889.1"/>
    <property type="molecule type" value="Genomic_DNA"/>
</dbReference>
<keyword evidence="8" id="KW-1185">Reference proteome</keyword>
<dbReference type="CDD" id="cd00093">
    <property type="entry name" value="HTH_XRE"/>
    <property type="match status" value="1"/>
</dbReference>
<dbReference type="Pfam" id="PF01381">
    <property type="entry name" value="HTH_3"/>
    <property type="match status" value="1"/>
</dbReference>
<dbReference type="GO" id="GO:0003677">
    <property type="term" value="F:DNA binding"/>
    <property type="evidence" value="ECO:0007669"/>
    <property type="project" value="UniProtKB-KW"/>
</dbReference>
<organism evidence="5 7">
    <name type="scientific">Capnocytophaga catalasegens</name>
    <dbReference type="NCBI Taxonomy" id="1004260"/>
    <lineage>
        <taxon>Bacteria</taxon>
        <taxon>Pseudomonadati</taxon>
        <taxon>Bacteroidota</taxon>
        <taxon>Flavobacteriia</taxon>
        <taxon>Flavobacteriales</taxon>
        <taxon>Flavobacteriaceae</taxon>
        <taxon>Capnocytophaga</taxon>
    </lineage>
</organism>
<dbReference type="EMBL" id="BQKB01000059">
    <property type="protein sequence ID" value="GJM54061.1"/>
    <property type="molecule type" value="Genomic_DNA"/>
</dbReference>
<evidence type="ECO:0000259" key="4">
    <source>
        <dbReference type="PROSITE" id="PS50943"/>
    </source>
</evidence>
<evidence type="ECO:0000256" key="3">
    <source>
        <dbReference type="ARBA" id="ARBA00023163"/>
    </source>
</evidence>
<name>A0AAV5ARC1_9FLAO</name>
<dbReference type="SUPFAM" id="SSF51306">
    <property type="entry name" value="LexA/Signal peptidase"/>
    <property type="match status" value="1"/>
</dbReference>
<feature type="domain" description="HTH cro/C1-type" evidence="4">
    <location>
        <begin position="17"/>
        <end position="71"/>
    </location>
</feature>
<dbReference type="InterPro" id="IPR010982">
    <property type="entry name" value="Lambda_DNA-bd_dom_sf"/>
</dbReference>
<keyword evidence="1" id="KW-0805">Transcription regulation</keyword>
<evidence type="ECO:0000313" key="7">
    <source>
        <dbReference type="Proteomes" id="UP001207736"/>
    </source>
</evidence>
<dbReference type="CDD" id="cd06529">
    <property type="entry name" value="S24_LexA-like"/>
    <property type="match status" value="1"/>
</dbReference>
<dbReference type="PANTHER" id="PTHR40661:SF3">
    <property type="entry name" value="FELS-1 PROPHAGE TRANSCRIPTIONAL REGULATOR"/>
    <property type="match status" value="1"/>
</dbReference>
<dbReference type="Proteomes" id="UP001208692">
    <property type="component" value="Unassembled WGS sequence"/>
</dbReference>
<protein>
    <recommendedName>
        <fullName evidence="4">HTH cro/C1-type domain-containing protein</fullName>
    </recommendedName>
</protein>
<evidence type="ECO:0000313" key="5">
    <source>
        <dbReference type="EMBL" id="GJM49889.1"/>
    </source>
</evidence>
<dbReference type="PANTHER" id="PTHR40661">
    <property type="match status" value="1"/>
</dbReference>
<sequence length="293" mass="33219">MKKNNTNNQNSYMNLYLIDAFAKLGKSQKEVIEDLGKSQPYVSALMSGKKIVGKDIAKELADLYGFDEGSILTGKMLNIPNSEEEDNFEDEQKNYLQSERNKYNISLSDISEKTQIPLSKLKQYEDNKKISNKHLNILEQFFENLENQQYSHNDISEYEEPENGKYIPLLPLSAVGGSLYGFSGSINNYDCEKIISPINNGELAITITGDSMHPEYPNGSQVIIKKINERAFIDWGNVFVLDTCNGVIIKKVLPSENTNKIKCESINAKYPSFEVNLSDIYGFYKVLLCLSRK</sequence>
<keyword evidence="2" id="KW-0238">DNA-binding</keyword>
<dbReference type="SMART" id="SM00530">
    <property type="entry name" value="HTH_XRE"/>
    <property type="match status" value="2"/>
</dbReference>
<dbReference type="AlphaFoldDB" id="A0AAV5ARC1"/>